<dbReference type="Gene3D" id="3.20.20.20">
    <property type="entry name" value="Dihydropteroate synthase-like"/>
    <property type="match status" value="1"/>
</dbReference>
<evidence type="ECO:0000313" key="11">
    <source>
        <dbReference type="Proteomes" id="UP000824204"/>
    </source>
</evidence>
<gene>
    <name evidence="7 10" type="primary">ispG</name>
    <name evidence="10" type="synonym">gcpE</name>
    <name evidence="10" type="ORF">H9741_01910</name>
</gene>
<feature type="binding site" evidence="7">
    <location>
        <position position="294"/>
    </location>
    <ligand>
        <name>[4Fe-4S] cluster</name>
        <dbReference type="ChEBI" id="CHEBI:49883"/>
    </ligand>
</feature>
<dbReference type="EC" id="1.17.7.3" evidence="7"/>
<dbReference type="PIRSF" id="PIRSF004640">
    <property type="entry name" value="IspG"/>
    <property type="match status" value="1"/>
</dbReference>
<dbReference type="AlphaFoldDB" id="A0A9D1V6V8"/>
<dbReference type="InterPro" id="IPR016425">
    <property type="entry name" value="IspG_bac"/>
</dbReference>
<keyword evidence="6 7" id="KW-0414">Isoprene biosynthesis</keyword>
<reference evidence="10" key="2">
    <citation type="submission" date="2021-04" db="EMBL/GenBank/DDBJ databases">
        <authorList>
            <person name="Gilroy R."/>
        </authorList>
    </citation>
    <scope>NUCLEOTIDE SEQUENCE</scope>
    <source>
        <strain evidence="10">811</strain>
    </source>
</reference>
<dbReference type="GO" id="GO:0005506">
    <property type="term" value="F:iron ion binding"/>
    <property type="evidence" value="ECO:0007669"/>
    <property type="project" value="InterPro"/>
</dbReference>
<dbReference type="NCBIfam" id="NF001540">
    <property type="entry name" value="PRK00366.1"/>
    <property type="match status" value="1"/>
</dbReference>
<dbReference type="InterPro" id="IPR011005">
    <property type="entry name" value="Dihydropteroate_synth-like_sf"/>
</dbReference>
<dbReference type="NCBIfam" id="TIGR00612">
    <property type="entry name" value="ispG_gcpE"/>
    <property type="match status" value="1"/>
</dbReference>
<evidence type="ECO:0000256" key="4">
    <source>
        <dbReference type="ARBA" id="ARBA00023004"/>
    </source>
</evidence>
<dbReference type="HAMAP" id="MF_00159">
    <property type="entry name" value="IspG"/>
    <property type="match status" value="1"/>
</dbReference>
<dbReference type="InterPro" id="IPR045854">
    <property type="entry name" value="NO2/SO3_Rdtase_4Fe4S_sf"/>
</dbReference>
<dbReference type="GO" id="GO:0016114">
    <property type="term" value="P:terpenoid biosynthetic process"/>
    <property type="evidence" value="ECO:0007669"/>
    <property type="project" value="InterPro"/>
</dbReference>
<keyword evidence="4 7" id="KW-0408">Iron</keyword>
<evidence type="ECO:0000256" key="2">
    <source>
        <dbReference type="ARBA" id="ARBA00022723"/>
    </source>
</evidence>
<evidence type="ECO:0000259" key="9">
    <source>
        <dbReference type="Pfam" id="PF26540"/>
    </source>
</evidence>
<dbReference type="PANTHER" id="PTHR30454">
    <property type="entry name" value="4-HYDROXY-3-METHYLBUT-2-EN-1-YL DIPHOSPHATE SYNTHASE"/>
    <property type="match status" value="1"/>
</dbReference>
<comment type="function">
    <text evidence="7">Converts 2C-methyl-D-erythritol 2,4-cyclodiphosphate (ME-2,4cPP) into 1-hydroxy-2-methyl-2-(E)-butenyl 4-diphosphate.</text>
</comment>
<sequence>MSRSVNIGGVLVGGGAPVAVQSMTTTPTCDVSATLAQIGRLFEAGCEIVRVAVRDEKDARAIRAIRDASSIPVVADIHFSAKLAVLAIESGADKVRVNPGNIGGEADIRTVADCIRAHHIPVRVGANTGSIEKSFLEKYGRSAPALVESALYNVSVLEKYGVEDIVISVKASSVPLTVEAYRLLAGRTDHPLHMGVTEAGTHESGVVKSAVGIGALLLDGIGDTIRVSLTDDPVQEIYAAERILRACGLRREFVEVVSCPTCGRCEWDCMPLAQEVEKLTFGVHKKCKIAVMGCVVNGPGEAKDCDLGIAGGKDTCVLFRYGERVRNIPAKDAREEFLKEVSALLRDKE</sequence>
<dbReference type="InterPro" id="IPR058578">
    <property type="entry name" value="IspG_TIM"/>
</dbReference>
<feature type="binding site" evidence="7">
    <location>
        <position position="259"/>
    </location>
    <ligand>
        <name>[4Fe-4S] cluster</name>
        <dbReference type="ChEBI" id="CHEBI:49883"/>
    </ligand>
</feature>
<keyword evidence="5 7" id="KW-0411">Iron-sulfur</keyword>
<name>A0A9D1V6V8_9FIRM</name>
<dbReference type="InterPro" id="IPR004588">
    <property type="entry name" value="IspG_bac-typ"/>
</dbReference>
<feature type="domain" description="IspG TIM-barrel" evidence="8">
    <location>
        <begin position="3"/>
        <end position="240"/>
    </location>
</feature>
<feature type="binding site" evidence="7">
    <location>
        <position position="301"/>
    </location>
    <ligand>
        <name>[4Fe-4S] cluster</name>
        <dbReference type="ChEBI" id="CHEBI:49883"/>
    </ligand>
</feature>
<reference evidence="10" key="1">
    <citation type="journal article" date="2021" name="PeerJ">
        <title>Extensive microbial diversity within the chicken gut microbiome revealed by metagenomics and culture.</title>
        <authorList>
            <person name="Gilroy R."/>
            <person name="Ravi A."/>
            <person name="Getino M."/>
            <person name="Pursley I."/>
            <person name="Horton D.L."/>
            <person name="Alikhan N.F."/>
            <person name="Baker D."/>
            <person name="Gharbi K."/>
            <person name="Hall N."/>
            <person name="Watson M."/>
            <person name="Adriaenssens E.M."/>
            <person name="Foster-Nyarko E."/>
            <person name="Jarju S."/>
            <person name="Secka A."/>
            <person name="Antonio M."/>
            <person name="Oren A."/>
            <person name="Chaudhuri R.R."/>
            <person name="La Ragione R."/>
            <person name="Hildebrand F."/>
            <person name="Pallen M.J."/>
        </authorList>
    </citation>
    <scope>NUCLEOTIDE SEQUENCE</scope>
    <source>
        <strain evidence="10">811</strain>
    </source>
</reference>
<feature type="binding site" evidence="7">
    <location>
        <position position="262"/>
    </location>
    <ligand>
        <name>[4Fe-4S] cluster</name>
        <dbReference type="ChEBI" id="CHEBI:49883"/>
    </ligand>
</feature>
<comment type="pathway">
    <text evidence="7">Isoprenoid biosynthesis; isopentenyl diphosphate biosynthesis via DXP pathway; isopentenyl diphosphate from 1-deoxy-D-xylulose 5-phosphate: step 5/6.</text>
</comment>
<feature type="domain" description="IspG C-terminal" evidence="9">
    <location>
        <begin position="255"/>
        <end position="342"/>
    </location>
</feature>
<dbReference type="Pfam" id="PF26540">
    <property type="entry name" value="GcpE_C"/>
    <property type="match status" value="1"/>
</dbReference>
<dbReference type="GO" id="GO:0019288">
    <property type="term" value="P:isopentenyl diphosphate biosynthetic process, methylerythritol 4-phosphate pathway"/>
    <property type="evidence" value="ECO:0007669"/>
    <property type="project" value="UniProtKB-UniRule"/>
</dbReference>
<dbReference type="GO" id="GO:0141197">
    <property type="term" value="F:4-hydroxy-3-methylbut-2-enyl-diphosphate synthase activity (flavodoxin)"/>
    <property type="evidence" value="ECO:0007669"/>
    <property type="project" value="UniProtKB-EC"/>
</dbReference>
<evidence type="ECO:0000256" key="5">
    <source>
        <dbReference type="ARBA" id="ARBA00023014"/>
    </source>
</evidence>
<dbReference type="SUPFAM" id="SSF51717">
    <property type="entry name" value="Dihydropteroate synthetase-like"/>
    <property type="match status" value="1"/>
</dbReference>
<keyword evidence="3 7" id="KW-0560">Oxidoreductase</keyword>
<dbReference type="PANTHER" id="PTHR30454:SF0">
    <property type="entry name" value="4-HYDROXY-3-METHYLBUT-2-EN-1-YL DIPHOSPHATE SYNTHASE (FERREDOXIN), CHLOROPLASTIC"/>
    <property type="match status" value="1"/>
</dbReference>
<evidence type="ECO:0000256" key="1">
    <source>
        <dbReference type="ARBA" id="ARBA00022485"/>
    </source>
</evidence>
<evidence type="ECO:0000259" key="8">
    <source>
        <dbReference type="Pfam" id="PF04551"/>
    </source>
</evidence>
<dbReference type="Pfam" id="PF04551">
    <property type="entry name" value="GcpE"/>
    <property type="match status" value="1"/>
</dbReference>
<dbReference type="FunFam" id="3.20.20.20:FF:000001">
    <property type="entry name" value="4-hydroxy-3-methylbut-2-en-1-yl diphosphate synthase (flavodoxin)"/>
    <property type="match status" value="1"/>
</dbReference>
<dbReference type="Gene3D" id="3.30.413.10">
    <property type="entry name" value="Sulfite Reductase Hemoprotein, domain 1"/>
    <property type="match status" value="1"/>
</dbReference>
<dbReference type="InterPro" id="IPR058579">
    <property type="entry name" value="IspG_C"/>
</dbReference>
<dbReference type="SUPFAM" id="SSF56014">
    <property type="entry name" value="Nitrite and sulphite reductase 4Fe-4S domain-like"/>
    <property type="match status" value="1"/>
</dbReference>
<dbReference type="GO" id="GO:0051539">
    <property type="term" value="F:4 iron, 4 sulfur cluster binding"/>
    <property type="evidence" value="ECO:0007669"/>
    <property type="project" value="UniProtKB-UniRule"/>
</dbReference>
<comment type="caution">
    <text evidence="10">The sequence shown here is derived from an EMBL/GenBank/DDBJ whole genome shotgun (WGS) entry which is preliminary data.</text>
</comment>
<comment type="cofactor">
    <cofactor evidence="7">
        <name>[4Fe-4S] cluster</name>
        <dbReference type="ChEBI" id="CHEBI:49883"/>
    </cofactor>
    <text evidence="7">Binds 1 [4Fe-4S] cluster.</text>
</comment>
<keyword evidence="1 7" id="KW-0004">4Fe-4S</keyword>
<dbReference type="Proteomes" id="UP000824204">
    <property type="component" value="Unassembled WGS sequence"/>
</dbReference>
<evidence type="ECO:0000313" key="10">
    <source>
        <dbReference type="EMBL" id="HIX07206.1"/>
    </source>
</evidence>
<proteinExistence type="inferred from homology"/>
<keyword evidence="2 7" id="KW-0479">Metal-binding</keyword>
<evidence type="ECO:0000256" key="7">
    <source>
        <dbReference type="HAMAP-Rule" id="MF_00159"/>
    </source>
</evidence>
<dbReference type="EMBL" id="DXFX01000026">
    <property type="protein sequence ID" value="HIX07206.1"/>
    <property type="molecule type" value="Genomic_DNA"/>
</dbReference>
<organism evidence="10 11">
    <name type="scientific">Candidatus Borkfalkia faecipullorum</name>
    <dbReference type="NCBI Taxonomy" id="2838510"/>
    <lineage>
        <taxon>Bacteria</taxon>
        <taxon>Bacillati</taxon>
        <taxon>Bacillota</taxon>
        <taxon>Clostridia</taxon>
        <taxon>Christensenellales</taxon>
        <taxon>Christensenellaceae</taxon>
        <taxon>Candidatus Borkfalkia</taxon>
    </lineage>
</organism>
<protein>
    <recommendedName>
        <fullName evidence="7">4-hydroxy-3-methylbut-2-en-1-yl diphosphate synthase (flavodoxin)</fullName>
        <ecNumber evidence="7">1.17.7.3</ecNumber>
    </recommendedName>
    <alternativeName>
        <fullName evidence="7">1-hydroxy-2-methyl-2-(E)-butenyl 4-diphosphate synthase</fullName>
    </alternativeName>
</protein>
<accession>A0A9D1V6V8</accession>
<comment type="similarity">
    <text evidence="7">Belongs to the IspG family.</text>
</comment>
<dbReference type="GO" id="GO:0046429">
    <property type="term" value="F:4-hydroxy-3-methylbut-2-en-1-yl diphosphate synthase activity (ferredoxin)"/>
    <property type="evidence" value="ECO:0007669"/>
    <property type="project" value="UniProtKB-UniRule"/>
</dbReference>
<evidence type="ECO:0000256" key="3">
    <source>
        <dbReference type="ARBA" id="ARBA00023002"/>
    </source>
</evidence>
<comment type="catalytic activity">
    <reaction evidence="7">
        <text>(2E)-4-hydroxy-3-methylbut-2-enyl diphosphate + oxidized [flavodoxin] + H2O + 2 H(+) = 2-C-methyl-D-erythritol 2,4-cyclic diphosphate + reduced [flavodoxin]</text>
        <dbReference type="Rhea" id="RHEA:43604"/>
        <dbReference type="Rhea" id="RHEA-COMP:10622"/>
        <dbReference type="Rhea" id="RHEA-COMP:10623"/>
        <dbReference type="ChEBI" id="CHEBI:15377"/>
        <dbReference type="ChEBI" id="CHEBI:15378"/>
        <dbReference type="ChEBI" id="CHEBI:57618"/>
        <dbReference type="ChEBI" id="CHEBI:58210"/>
        <dbReference type="ChEBI" id="CHEBI:58483"/>
        <dbReference type="ChEBI" id="CHEBI:128753"/>
        <dbReference type="EC" id="1.17.7.3"/>
    </reaction>
</comment>
<evidence type="ECO:0000256" key="6">
    <source>
        <dbReference type="ARBA" id="ARBA00023229"/>
    </source>
</evidence>